<protein>
    <recommendedName>
        <fullName evidence="3">Restriction of telomere capping protein 4 C-terminal domain-containing protein</fullName>
    </recommendedName>
</protein>
<feature type="region of interest" description="Disordered" evidence="1">
    <location>
        <begin position="143"/>
        <end position="169"/>
    </location>
</feature>
<sequence length="409" mass="45801">MLMPLLLIVIGAQVATSAHPLLMPFNIFQDLSDLGANFSDGEDLFPAIDEEPVPKPGFSLVPLHFFDASQVKPSSANTSALIIHTLPYTRIPKSLTKHTTSNTQEAHADSASSERCDKVDEPISPDNSSNAVRIIPETTSIAMPEEPTVASDAPEESAVPSDMSLSPHSSQRVLDPFQMAINNVDLLEDNQVPDAPLLMGDEESDLTAESDEEIDHSKLCPWHWCETEDFLLVWREGWDDVKKKIWRMEKGIRDFCKNLLVREDADGPRYHKDYVIWQEVTARVETEGLSKFLSVGTQMSAFSGYGAGYYGKRGYDLIDSELQRMLPQDYLAGISFKPLDANVFHHFVFIQIIAMQLIRDDQTLDQRPAIKVLWESSRYGNEKFPLENEESVVKTSAGKRKLEEAGGRT</sequence>
<dbReference type="InterPro" id="IPR028094">
    <property type="entry name" value="RTC4_C"/>
</dbReference>
<dbReference type="AlphaFoldDB" id="A0A8H5FSN4"/>
<proteinExistence type="predicted"/>
<feature type="signal peptide" evidence="2">
    <location>
        <begin position="1"/>
        <end position="17"/>
    </location>
</feature>
<keyword evidence="2" id="KW-0732">Signal</keyword>
<reference evidence="4 5" key="1">
    <citation type="journal article" date="2020" name="ISME J.">
        <title>Uncovering the hidden diversity of litter-decomposition mechanisms in mushroom-forming fungi.</title>
        <authorList>
            <person name="Floudas D."/>
            <person name="Bentzer J."/>
            <person name="Ahren D."/>
            <person name="Johansson T."/>
            <person name="Persson P."/>
            <person name="Tunlid A."/>
        </authorList>
    </citation>
    <scope>NUCLEOTIDE SEQUENCE [LARGE SCALE GENOMIC DNA]</scope>
    <source>
        <strain evidence="4 5">CBS 291.85</strain>
    </source>
</reference>
<gene>
    <name evidence="4" type="ORF">D9758_014640</name>
</gene>
<dbReference type="OrthoDB" id="128308at2759"/>
<evidence type="ECO:0000259" key="3">
    <source>
        <dbReference type="Pfam" id="PF14474"/>
    </source>
</evidence>
<evidence type="ECO:0000256" key="1">
    <source>
        <dbReference type="SAM" id="MobiDB-lite"/>
    </source>
</evidence>
<keyword evidence="5" id="KW-1185">Reference proteome</keyword>
<evidence type="ECO:0000313" key="5">
    <source>
        <dbReference type="Proteomes" id="UP000559256"/>
    </source>
</evidence>
<evidence type="ECO:0000256" key="2">
    <source>
        <dbReference type="SAM" id="SignalP"/>
    </source>
</evidence>
<organism evidence="4 5">
    <name type="scientific">Tetrapyrgos nigripes</name>
    <dbReference type="NCBI Taxonomy" id="182062"/>
    <lineage>
        <taxon>Eukaryota</taxon>
        <taxon>Fungi</taxon>
        <taxon>Dikarya</taxon>
        <taxon>Basidiomycota</taxon>
        <taxon>Agaricomycotina</taxon>
        <taxon>Agaricomycetes</taxon>
        <taxon>Agaricomycetidae</taxon>
        <taxon>Agaricales</taxon>
        <taxon>Marasmiineae</taxon>
        <taxon>Marasmiaceae</taxon>
        <taxon>Tetrapyrgos</taxon>
    </lineage>
</organism>
<name>A0A8H5FSN4_9AGAR</name>
<feature type="compositionally biased region" description="Basic and acidic residues" evidence="1">
    <location>
        <begin position="106"/>
        <end position="121"/>
    </location>
</feature>
<dbReference type="Proteomes" id="UP000559256">
    <property type="component" value="Unassembled WGS sequence"/>
</dbReference>
<feature type="domain" description="Restriction of telomere capping protein 4 C-terminal" evidence="3">
    <location>
        <begin position="277"/>
        <end position="381"/>
    </location>
</feature>
<evidence type="ECO:0000313" key="4">
    <source>
        <dbReference type="EMBL" id="KAF5348205.1"/>
    </source>
</evidence>
<dbReference type="Pfam" id="PF14474">
    <property type="entry name" value="RTC4"/>
    <property type="match status" value="1"/>
</dbReference>
<feature type="chain" id="PRO_5034218139" description="Restriction of telomere capping protein 4 C-terminal domain-containing protein" evidence="2">
    <location>
        <begin position="18"/>
        <end position="409"/>
    </location>
</feature>
<accession>A0A8H5FSN4</accession>
<comment type="caution">
    <text evidence="4">The sequence shown here is derived from an EMBL/GenBank/DDBJ whole genome shotgun (WGS) entry which is preliminary data.</text>
</comment>
<feature type="region of interest" description="Disordered" evidence="1">
    <location>
        <begin position="94"/>
        <end position="130"/>
    </location>
</feature>
<dbReference type="EMBL" id="JAACJM010000087">
    <property type="protein sequence ID" value="KAF5348205.1"/>
    <property type="molecule type" value="Genomic_DNA"/>
</dbReference>